<evidence type="ECO:0000256" key="1">
    <source>
        <dbReference type="ARBA" id="ARBA00022603"/>
    </source>
</evidence>
<dbReference type="GO" id="GO:0005829">
    <property type="term" value="C:cytosol"/>
    <property type="evidence" value="ECO:0007669"/>
    <property type="project" value="TreeGrafter"/>
</dbReference>
<accession>A0A401PQK4</accession>
<dbReference type="Proteomes" id="UP000288216">
    <property type="component" value="Unassembled WGS sequence"/>
</dbReference>
<keyword evidence="1" id="KW-0489">Methyltransferase</keyword>
<dbReference type="OrthoDB" id="413520at2759"/>
<reference evidence="4 5" key="1">
    <citation type="journal article" date="2018" name="Nat. Ecol. Evol.">
        <title>Shark genomes provide insights into elasmobranch evolution and the origin of vertebrates.</title>
        <authorList>
            <person name="Hara Y"/>
            <person name="Yamaguchi K"/>
            <person name="Onimaru K"/>
            <person name="Kadota M"/>
            <person name="Koyanagi M"/>
            <person name="Keeley SD"/>
            <person name="Tatsumi K"/>
            <person name="Tanaka K"/>
            <person name="Motone F"/>
            <person name="Kageyama Y"/>
            <person name="Nozu R"/>
            <person name="Adachi N"/>
            <person name="Nishimura O"/>
            <person name="Nakagawa R"/>
            <person name="Tanegashima C"/>
            <person name="Kiyatake I"/>
            <person name="Matsumoto R"/>
            <person name="Murakumo K"/>
            <person name="Nishida K"/>
            <person name="Terakita A"/>
            <person name="Kuratani S"/>
            <person name="Sato K"/>
            <person name="Hyodo S Kuraku.S."/>
        </authorList>
    </citation>
    <scope>NUCLEOTIDE SEQUENCE [LARGE SCALE GENOMIC DNA]</scope>
</reference>
<keyword evidence="2" id="KW-0949">S-adenosyl-L-methionine</keyword>
<gene>
    <name evidence="4" type="ORF">scyTo_0017339</name>
</gene>
<sequence>MTAKHMEKSCDVLPKEDSEGLGEYLPYVLVKHLQFCGYDLEINQYMNYKMGVSALIWECAFVLCQYFQQEKMNFSGKKVIELGSGTGIVGILAVLLGE</sequence>
<keyword evidence="5" id="KW-1185">Reference proteome</keyword>
<proteinExistence type="predicted"/>
<dbReference type="Gene3D" id="3.40.50.150">
    <property type="entry name" value="Vaccinia Virus protein VP39"/>
    <property type="match status" value="1"/>
</dbReference>
<dbReference type="GO" id="GO:0008168">
    <property type="term" value="F:methyltransferase activity"/>
    <property type="evidence" value="ECO:0007669"/>
    <property type="project" value="UniProtKB-KW"/>
</dbReference>
<evidence type="ECO:0000313" key="4">
    <source>
        <dbReference type="EMBL" id="GCB75408.1"/>
    </source>
</evidence>
<evidence type="ECO:0000256" key="3">
    <source>
        <dbReference type="SAM" id="Phobius"/>
    </source>
</evidence>
<evidence type="ECO:0008006" key="6">
    <source>
        <dbReference type="Google" id="ProtNLM"/>
    </source>
</evidence>
<dbReference type="GO" id="GO:0032991">
    <property type="term" value="C:protein-containing complex"/>
    <property type="evidence" value="ECO:0007669"/>
    <property type="project" value="TreeGrafter"/>
</dbReference>
<dbReference type="PANTHER" id="PTHR14614:SF5">
    <property type="entry name" value="EEF1A LYSINE METHYLTRANSFERASE 3"/>
    <property type="match status" value="1"/>
</dbReference>
<evidence type="ECO:0000313" key="5">
    <source>
        <dbReference type="Proteomes" id="UP000288216"/>
    </source>
</evidence>
<dbReference type="EMBL" id="BFAA01011185">
    <property type="protein sequence ID" value="GCB75408.1"/>
    <property type="molecule type" value="Genomic_DNA"/>
</dbReference>
<dbReference type="InterPro" id="IPR029063">
    <property type="entry name" value="SAM-dependent_MTases_sf"/>
</dbReference>
<protein>
    <recommendedName>
        <fullName evidence="6">Methyltransferase small domain-containing protein</fullName>
    </recommendedName>
</protein>
<dbReference type="GO" id="GO:0032259">
    <property type="term" value="P:methylation"/>
    <property type="evidence" value="ECO:0007669"/>
    <property type="project" value="UniProtKB-KW"/>
</dbReference>
<keyword evidence="1" id="KW-0808">Transferase</keyword>
<keyword evidence="3" id="KW-0812">Transmembrane</keyword>
<dbReference type="STRING" id="75743.A0A401PQK4"/>
<comment type="caution">
    <text evidence="4">The sequence shown here is derived from an EMBL/GenBank/DDBJ whole genome shotgun (WGS) entry which is preliminary data.</text>
</comment>
<feature type="transmembrane region" description="Helical" evidence="3">
    <location>
        <begin position="79"/>
        <end position="97"/>
    </location>
</feature>
<name>A0A401PQK4_SCYTO</name>
<evidence type="ECO:0000256" key="2">
    <source>
        <dbReference type="ARBA" id="ARBA00022691"/>
    </source>
</evidence>
<dbReference type="SUPFAM" id="SSF53335">
    <property type="entry name" value="S-adenosyl-L-methionine-dependent methyltransferases"/>
    <property type="match status" value="1"/>
</dbReference>
<keyword evidence="3" id="KW-0472">Membrane</keyword>
<keyword evidence="3" id="KW-1133">Transmembrane helix</keyword>
<dbReference type="InterPro" id="IPR019410">
    <property type="entry name" value="Methyltransf_16"/>
</dbReference>
<dbReference type="AlphaFoldDB" id="A0A401PQK4"/>
<dbReference type="Pfam" id="PF10294">
    <property type="entry name" value="Methyltransf_16"/>
    <property type="match status" value="1"/>
</dbReference>
<dbReference type="PANTHER" id="PTHR14614">
    <property type="entry name" value="HEPATOCELLULAR CARCINOMA-ASSOCIATED ANTIGEN"/>
    <property type="match status" value="1"/>
</dbReference>
<organism evidence="4 5">
    <name type="scientific">Scyliorhinus torazame</name>
    <name type="common">Cloudy catshark</name>
    <name type="synonym">Catulus torazame</name>
    <dbReference type="NCBI Taxonomy" id="75743"/>
    <lineage>
        <taxon>Eukaryota</taxon>
        <taxon>Metazoa</taxon>
        <taxon>Chordata</taxon>
        <taxon>Craniata</taxon>
        <taxon>Vertebrata</taxon>
        <taxon>Chondrichthyes</taxon>
        <taxon>Elasmobranchii</taxon>
        <taxon>Galeomorphii</taxon>
        <taxon>Galeoidea</taxon>
        <taxon>Carcharhiniformes</taxon>
        <taxon>Scyliorhinidae</taxon>
        <taxon>Scyliorhinus</taxon>
    </lineage>
</organism>